<evidence type="ECO:0000259" key="1">
    <source>
        <dbReference type="Pfam" id="PF00248"/>
    </source>
</evidence>
<dbReference type="AlphaFoldDB" id="A0A381UX34"/>
<gene>
    <name evidence="2" type="ORF">METZ01_LOCUS85556</name>
</gene>
<dbReference type="Pfam" id="PF00248">
    <property type="entry name" value="Aldo_ket_red"/>
    <property type="match status" value="1"/>
</dbReference>
<feature type="domain" description="NADP-dependent oxidoreductase" evidence="1">
    <location>
        <begin position="22"/>
        <end position="77"/>
    </location>
</feature>
<name>A0A381UX34_9ZZZZ</name>
<dbReference type="InterPro" id="IPR023210">
    <property type="entry name" value="NADP_OxRdtase_dom"/>
</dbReference>
<accession>A0A381UX34</accession>
<organism evidence="2">
    <name type="scientific">marine metagenome</name>
    <dbReference type="NCBI Taxonomy" id="408172"/>
    <lineage>
        <taxon>unclassified sequences</taxon>
        <taxon>metagenomes</taxon>
        <taxon>ecological metagenomes</taxon>
    </lineage>
</organism>
<feature type="non-terminal residue" evidence="2">
    <location>
        <position position="88"/>
    </location>
</feature>
<reference evidence="2" key="1">
    <citation type="submission" date="2018-05" db="EMBL/GenBank/DDBJ databases">
        <authorList>
            <person name="Lanie J.A."/>
            <person name="Ng W.-L."/>
            <person name="Kazmierczak K.M."/>
            <person name="Andrzejewski T.M."/>
            <person name="Davidsen T.M."/>
            <person name="Wayne K.J."/>
            <person name="Tettelin H."/>
            <person name="Glass J.I."/>
            <person name="Rusch D."/>
            <person name="Podicherti R."/>
            <person name="Tsui H.-C.T."/>
            <person name="Winkler M.E."/>
        </authorList>
    </citation>
    <scope>NUCLEOTIDE SEQUENCE</scope>
</reference>
<protein>
    <recommendedName>
        <fullName evidence="1">NADP-dependent oxidoreductase domain-containing protein</fullName>
    </recommendedName>
</protein>
<dbReference type="EMBL" id="UINC01007328">
    <property type="protein sequence ID" value="SVA32702.1"/>
    <property type="molecule type" value="Genomic_DNA"/>
</dbReference>
<evidence type="ECO:0000313" key="2">
    <source>
        <dbReference type="EMBL" id="SVA32702.1"/>
    </source>
</evidence>
<dbReference type="InterPro" id="IPR036812">
    <property type="entry name" value="NAD(P)_OxRdtase_dom_sf"/>
</dbReference>
<proteinExistence type="predicted"/>
<sequence length="88" mass="9860">MNILTTGIQSSLKMLSHKTNSCSQTNTQFALRFCLSYPQVVSTIPGILNEKEVKENIIASNLGPLEADQIRELQKAYQEISFLIEDNT</sequence>
<dbReference type="SUPFAM" id="SSF51430">
    <property type="entry name" value="NAD(P)-linked oxidoreductase"/>
    <property type="match status" value="1"/>
</dbReference>
<dbReference type="Gene3D" id="3.20.20.100">
    <property type="entry name" value="NADP-dependent oxidoreductase domain"/>
    <property type="match status" value="1"/>
</dbReference>